<dbReference type="Gene3D" id="3.30.420.10">
    <property type="entry name" value="Ribonuclease H-like superfamily/Ribonuclease H"/>
    <property type="match status" value="1"/>
</dbReference>
<organism evidence="1 2">
    <name type="scientific">Popillia japonica</name>
    <name type="common">Japanese beetle</name>
    <dbReference type="NCBI Taxonomy" id="7064"/>
    <lineage>
        <taxon>Eukaryota</taxon>
        <taxon>Metazoa</taxon>
        <taxon>Ecdysozoa</taxon>
        <taxon>Arthropoda</taxon>
        <taxon>Hexapoda</taxon>
        <taxon>Insecta</taxon>
        <taxon>Pterygota</taxon>
        <taxon>Neoptera</taxon>
        <taxon>Endopterygota</taxon>
        <taxon>Coleoptera</taxon>
        <taxon>Polyphaga</taxon>
        <taxon>Scarabaeiformia</taxon>
        <taxon>Scarabaeidae</taxon>
        <taxon>Rutelinae</taxon>
        <taxon>Popillia</taxon>
    </lineage>
</organism>
<protein>
    <recommendedName>
        <fullName evidence="3">Integrase catalytic domain-containing protein</fullName>
    </recommendedName>
</protein>
<reference evidence="1 2" key="1">
    <citation type="journal article" date="2024" name="BMC Genomics">
        <title>De novo assembly and annotation of Popillia japonica's genome with initial clues to its potential as an invasive pest.</title>
        <authorList>
            <person name="Cucini C."/>
            <person name="Boschi S."/>
            <person name="Funari R."/>
            <person name="Cardaioli E."/>
            <person name="Iannotti N."/>
            <person name="Marturano G."/>
            <person name="Paoli F."/>
            <person name="Bruttini M."/>
            <person name="Carapelli A."/>
            <person name="Frati F."/>
            <person name="Nardi F."/>
        </authorList>
    </citation>
    <scope>NUCLEOTIDE SEQUENCE [LARGE SCALE GENOMIC DNA]</scope>
    <source>
        <strain evidence="1">DMR45628</strain>
    </source>
</reference>
<sequence length="122" mass="13700">MIGGKIYLTCIDAFTKFAQAIHINSKNAVELVDAMITYFSMYGIPEEIVMDGGKRKRYRFFAGIGGSTGDVTLTEIKKTTGLLPVKLGTAWNTVNYWEFINVHYLDTLLLGIKQLENKRTLS</sequence>
<dbReference type="InterPro" id="IPR036397">
    <property type="entry name" value="RNaseH_sf"/>
</dbReference>
<evidence type="ECO:0000313" key="2">
    <source>
        <dbReference type="Proteomes" id="UP001458880"/>
    </source>
</evidence>
<dbReference type="Proteomes" id="UP001458880">
    <property type="component" value="Unassembled WGS sequence"/>
</dbReference>
<dbReference type="InterPro" id="IPR012337">
    <property type="entry name" value="RNaseH-like_sf"/>
</dbReference>
<comment type="caution">
    <text evidence="1">The sequence shown here is derived from an EMBL/GenBank/DDBJ whole genome shotgun (WGS) entry which is preliminary data.</text>
</comment>
<accession>A0AAW1IAF6</accession>
<dbReference type="AlphaFoldDB" id="A0AAW1IAF6"/>
<keyword evidence="2" id="KW-1185">Reference proteome</keyword>
<evidence type="ECO:0000313" key="1">
    <source>
        <dbReference type="EMBL" id="KAK9686224.1"/>
    </source>
</evidence>
<dbReference type="EMBL" id="JASPKY010000722">
    <property type="protein sequence ID" value="KAK9686224.1"/>
    <property type="molecule type" value="Genomic_DNA"/>
</dbReference>
<dbReference type="SUPFAM" id="SSF53098">
    <property type="entry name" value="Ribonuclease H-like"/>
    <property type="match status" value="1"/>
</dbReference>
<evidence type="ECO:0008006" key="3">
    <source>
        <dbReference type="Google" id="ProtNLM"/>
    </source>
</evidence>
<proteinExistence type="predicted"/>
<gene>
    <name evidence="1" type="ORF">QE152_g37358</name>
</gene>
<dbReference type="GO" id="GO:0003676">
    <property type="term" value="F:nucleic acid binding"/>
    <property type="evidence" value="ECO:0007669"/>
    <property type="project" value="InterPro"/>
</dbReference>
<name>A0AAW1IAF6_POPJA</name>